<evidence type="ECO:0000313" key="2">
    <source>
        <dbReference type="Proteomes" id="UP001549111"/>
    </source>
</evidence>
<dbReference type="RefSeq" id="WP_219340904.1">
    <property type="nucleotide sequence ID" value="NZ_CP035710.1"/>
</dbReference>
<name>A0ABV2IP47_9BURK</name>
<dbReference type="EMBL" id="JBEPLS010000007">
    <property type="protein sequence ID" value="MET3604344.1"/>
    <property type="molecule type" value="Genomic_DNA"/>
</dbReference>
<accession>A0ABV2IP47</accession>
<dbReference type="Proteomes" id="UP001549111">
    <property type="component" value="Unassembled WGS sequence"/>
</dbReference>
<keyword evidence="2" id="KW-1185">Reference proteome</keyword>
<evidence type="ECO:0000313" key="1">
    <source>
        <dbReference type="EMBL" id="MET3604344.1"/>
    </source>
</evidence>
<reference evidence="1 2" key="1">
    <citation type="submission" date="2024-06" db="EMBL/GenBank/DDBJ databases">
        <title>Genomic Encyclopedia of Type Strains, Phase IV (KMG-IV): sequencing the most valuable type-strain genomes for metagenomic binning, comparative biology and taxonomic classification.</title>
        <authorList>
            <person name="Goeker M."/>
        </authorList>
    </citation>
    <scope>NUCLEOTIDE SEQUENCE [LARGE SCALE GENOMIC DNA]</scope>
    <source>
        <strain evidence="1 2">D-501</strain>
    </source>
</reference>
<gene>
    <name evidence="1" type="ORF">ABIC99_002160</name>
</gene>
<comment type="caution">
    <text evidence="1">The sequence shown here is derived from an EMBL/GenBank/DDBJ whole genome shotgun (WGS) entry which is preliminary data.</text>
</comment>
<sequence length="73" mass="8028">MAIPVPPPSHPCWQRMASGGMSRLKTTHLGTQMLAKRLERSSDPVSSKAAEIHAFFAKWERVLAAELAQVTTI</sequence>
<proteinExistence type="predicted"/>
<protein>
    <submittedName>
        <fullName evidence="1">Uncharacterized protein</fullName>
    </submittedName>
</protein>
<organism evidence="1 2">
    <name type="scientific">Sphaerotilus sulfidivorans</name>
    <dbReference type="NCBI Taxonomy" id="639200"/>
    <lineage>
        <taxon>Bacteria</taxon>
        <taxon>Pseudomonadati</taxon>
        <taxon>Pseudomonadota</taxon>
        <taxon>Betaproteobacteria</taxon>
        <taxon>Burkholderiales</taxon>
        <taxon>Sphaerotilaceae</taxon>
        <taxon>Sphaerotilus</taxon>
    </lineage>
</organism>